<evidence type="ECO:0000256" key="2">
    <source>
        <dbReference type="SAM" id="Phobius"/>
    </source>
</evidence>
<accession>A0A518AW50</accession>
<name>A0A518AW50_9BACT</name>
<dbReference type="KEGG" id="amuc:Pan181_51790"/>
<evidence type="ECO:0000256" key="1">
    <source>
        <dbReference type="SAM" id="MobiDB-lite"/>
    </source>
</evidence>
<feature type="region of interest" description="Disordered" evidence="1">
    <location>
        <begin position="132"/>
        <end position="159"/>
    </location>
</feature>
<feature type="transmembrane region" description="Helical" evidence="2">
    <location>
        <begin position="106"/>
        <end position="127"/>
    </location>
</feature>
<reference evidence="3 4" key="1">
    <citation type="submission" date="2019-02" db="EMBL/GenBank/DDBJ databases">
        <title>Deep-cultivation of Planctomycetes and their phenomic and genomic characterization uncovers novel biology.</title>
        <authorList>
            <person name="Wiegand S."/>
            <person name="Jogler M."/>
            <person name="Boedeker C."/>
            <person name="Pinto D."/>
            <person name="Vollmers J."/>
            <person name="Rivas-Marin E."/>
            <person name="Kohn T."/>
            <person name="Peeters S.H."/>
            <person name="Heuer A."/>
            <person name="Rast P."/>
            <person name="Oberbeckmann S."/>
            <person name="Bunk B."/>
            <person name="Jeske O."/>
            <person name="Meyerdierks A."/>
            <person name="Storesund J.E."/>
            <person name="Kallscheuer N."/>
            <person name="Luecker S."/>
            <person name="Lage O.M."/>
            <person name="Pohl T."/>
            <person name="Merkel B.J."/>
            <person name="Hornburger P."/>
            <person name="Mueller R.-W."/>
            <person name="Bruemmer F."/>
            <person name="Labrenz M."/>
            <person name="Spormann A.M."/>
            <person name="Op den Camp H."/>
            <person name="Overmann J."/>
            <person name="Amann R."/>
            <person name="Jetten M.S.M."/>
            <person name="Mascher T."/>
            <person name="Medema M.H."/>
            <person name="Devos D.P."/>
            <person name="Kaster A.-K."/>
            <person name="Ovreas L."/>
            <person name="Rohde M."/>
            <person name="Galperin M.Y."/>
            <person name="Jogler C."/>
        </authorList>
    </citation>
    <scope>NUCLEOTIDE SEQUENCE [LARGE SCALE GENOMIC DNA]</scope>
    <source>
        <strain evidence="3 4">Pan181</strain>
    </source>
</reference>
<keyword evidence="2" id="KW-1133">Transmembrane helix</keyword>
<evidence type="ECO:0000313" key="4">
    <source>
        <dbReference type="Proteomes" id="UP000315750"/>
    </source>
</evidence>
<gene>
    <name evidence="3" type="ORF">Pan181_51790</name>
</gene>
<keyword evidence="4" id="KW-1185">Reference proteome</keyword>
<keyword evidence="2" id="KW-0472">Membrane</keyword>
<protein>
    <submittedName>
        <fullName evidence="3">Uncharacterized protein</fullName>
    </submittedName>
</protein>
<dbReference type="AlphaFoldDB" id="A0A518AW50"/>
<sequence>MAKSDKERLNQVITEVLDEGLSAERMAELEDLLLDNPELQAYYTDALKLNTLMRYELSGGLHHATPLVASEPVDTTTLIQQLVEADAATPQGTSQATSGVTNWKSIAFWVATLAASLLIAVGVYSVLSPGGSQHAPSDRSLAHAAGETPGAHGQSSETLLVNDPQQLATLSRITKTEMITRVMLPGSTTNSRQASVQRLVGGNAWIDRSPGGRERGYVVELASGYRMDVRVDADAGNQNALGIVELDSRGRMTGDTFSFNNLPTESDTSWRRYGNIGAITLENKRAQSRYFLFAGSHVNLGNPSAGWKQSDYKLLHESSDFLVLGWDDSGYLGEEVDETRRDQDFNDVCAVLHFAPFSSTRQTMDSSVFYLPALTANLPTFTGAEPGHPFHVKPGQEVMLLVSDSARIPSSALIVEQDTQSIIWRDDAVGKESLPLDSPNETSMRGIYVIKNNTSTVKRYAIHAGRYDETDTWVEMPYRLNGEDDHWECIGFEDSPEGPMGVDWNDIQVHARWFEN</sequence>
<proteinExistence type="predicted"/>
<dbReference type="EMBL" id="CP036278">
    <property type="protein sequence ID" value="QDU58938.1"/>
    <property type="molecule type" value="Genomic_DNA"/>
</dbReference>
<organism evidence="3 4">
    <name type="scientific">Aeoliella mucimassa</name>
    <dbReference type="NCBI Taxonomy" id="2527972"/>
    <lineage>
        <taxon>Bacteria</taxon>
        <taxon>Pseudomonadati</taxon>
        <taxon>Planctomycetota</taxon>
        <taxon>Planctomycetia</taxon>
        <taxon>Pirellulales</taxon>
        <taxon>Lacipirellulaceae</taxon>
        <taxon>Aeoliella</taxon>
    </lineage>
</organism>
<dbReference type="RefSeq" id="WP_145251493.1">
    <property type="nucleotide sequence ID" value="NZ_CP036278.1"/>
</dbReference>
<evidence type="ECO:0000313" key="3">
    <source>
        <dbReference type="EMBL" id="QDU58938.1"/>
    </source>
</evidence>
<dbReference type="Proteomes" id="UP000315750">
    <property type="component" value="Chromosome"/>
</dbReference>
<keyword evidence="2" id="KW-0812">Transmembrane</keyword>